<keyword evidence="3" id="KW-1185">Reference proteome</keyword>
<dbReference type="EMBL" id="PTJC01000005">
    <property type="protein sequence ID" value="PPK87609.1"/>
    <property type="molecule type" value="Genomic_DNA"/>
</dbReference>
<dbReference type="Proteomes" id="UP000237662">
    <property type="component" value="Unassembled WGS sequence"/>
</dbReference>
<dbReference type="CDD" id="cd00293">
    <property type="entry name" value="USP-like"/>
    <property type="match status" value="1"/>
</dbReference>
<evidence type="ECO:0000313" key="2">
    <source>
        <dbReference type="EMBL" id="PPK87609.1"/>
    </source>
</evidence>
<sequence length="173" mass="18661">MQEVIVPVDFSPASATALRFAARLVEESGMQLRVIYPYTSLVCRASYERSPDYYLRRLEVALTAWVSQQLGPPYDAGRVDVRVIDSDPAAYLLASSQEATVALIVMGLPEHHEGGGRLPTQALSEAITAGGGCPVILIPAGYEELAATQLAAPLCGRQSKTYRRRSRLPAGLS</sequence>
<dbReference type="OrthoDB" id="9788959at2"/>
<proteinExistence type="predicted"/>
<dbReference type="InterPro" id="IPR006016">
    <property type="entry name" value="UspA"/>
</dbReference>
<name>A0A2S6I809_9BACT</name>
<evidence type="ECO:0000259" key="1">
    <source>
        <dbReference type="Pfam" id="PF00582"/>
    </source>
</evidence>
<dbReference type="Gene3D" id="3.40.50.12370">
    <property type="match status" value="1"/>
</dbReference>
<feature type="domain" description="UspA" evidence="1">
    <location>
        <begin position="2"/>
        <end position="139"/>
    </location>
</feature>
<dbReference type="SUPFAM" id="SSF52402">
    <property type="entry name" value="Adenine nucleotide alpha hydrolases-like"/>
    <property type="match status" value="1"/>
</dbReference>
<evidence type="ECO:0000313" key="3">
    <source>
        <dbReference type="Proteomes" id="UP000237662"/>
    </source>
</evidence>
<protein>
    <submittedName>
        <fullName evidence="2">Universal stress protein family protein</fullName>
    </submittedName>
</protein>
<dbReference type="AlphaFoldDB" id="A0A2S6I809"/>
<gene>
    <name evidence="2" type="ORF">CLV84_0555</name>
</gene>
<organism evidence="2 3">
    <name type="scientific">Neolewinella xylanilytica</name>
    <dbReference type="NCBI Taxonomy" id="1514080"/>
    <lineage>
        <taxon>Bacteria</taxon>
        <taxon>Pseudomonadati</taxon>
        <taxon>Bacteroidota</taxon>
        <taxon>Saprospiria</taxon>
        <taxon>Saprospirales</taxon>
        <taxon>Lewinellaceae</taxon>
        <taxon>Neolewinella</taxon>
    </lineage>
</organism>
<accession>A0A2S6I809</accession>
<reference evidence="2 3" key="1">
    <citation type="submission" date="2018-02" db="EMBL/GenBank/DDBJ databases">
        <title>Genomic Encyclopedia of Archaeal and Bacterial Type Strains, Phase II (KMG-II): from individual species to whole genera.</title>
        <authorList>
            <person name="Goeker M."/>
        </authorList>
    </citation>
    <scope>NUCLEOTIDE SEQUENCE [LARGE SCALE GENOMIC DNA]</scope>
    <source>
        <strain evidence="2 3">DSM 29526</strain>
    </source>
</reference>
<dbReference type="Pfam" id="PF00582">
    <property type="entry name" value="Usp"/>
    <property type="match status" value="1"/>
</dbReference>
<dbReference type="RefSeq" id="WP_104418205.1">
    <property type="nucleotide sequence ID" value="NZ_PTJC01000005.1"/>
</dbReference>
<comment type="caution">
    <text evidence="2">The sequence shown here is derived from an EMBL/GenBank/DDBJ whole genome shotgun (WGS) entry which is preliminary data.</text>
</comment>